<accession>A0A4S8JRG8</accession>
<dbReference type="InterPro" id="IPR027417">
    <property type="entry name" value="P-loop_NTPase"/>
</dbReference>
<dbReference type="AlphaFoldDB" id="A0A4S8JRG8"/>
<evidence type="ECO:0000313" key="2">
    <source>
        <dbReference type="EMBL" id="THU64657.1"/>
    </source>
</evidence>
<keyword evidence="1" id="KW-0812">Transmembrane</keyword>
<dbReference type="Gene3D" id="3.40.50.300">
    <property type="entry name" value="P-loop containing nucleotide triphosphate hydrolases"/>
    <property type="match status" value="1"/>
</dbReference>
<proteinExistence type="predicted"/>
<dbReference type="PANTHER" id="PTHR14241:SF24">
    <property type="entry name" value="G DOMAIN-CONTAINING PROTEIN"/>
    <property type="match status" value="1"/>
</dbReference>
<organism evidence="2 3">
    <name type="scientific">Musa balbisiana</name>
    <name type="common">Banana</name>
    <dbReference type="NCBI Taxonomy" id="52838"/>
    <lineage>
        <taxon>Eukaryota</taxon>
        <taxon>Viridiplantae</taxon>
        <taxon>Streptophyta</taxon>
        <taxon>Embryophyta</taxon>
        <taxon>Tracheophyta</taxon>
        <taxon>Spermatophyta</taxon>
        <taxon>Magnoliopsida</taxon>
        <taxon>Liliopsida</taxon>
        <taxon>Zingiberales</taxon>
        <taxon>Musaceae</taxon>
        <taxon>Musa</taxon>
    </lineage>
</organism>
<evidence type="ECO:0008006" key="4">
    <source>
        <dbReference type="Google" id="ProtNLM"/>
    </source>
</evidence>
<comment type="caution">
    <text evidence="2">The sequence shown here is derived from an EMBL/GenBank/DDBJ whole genome shotgun (WGS) entry which is preliminary data.</text>
</comment>
<sequence length="366" mass="40383">MRSSVQAGDDGGEGGAALASYWWRPLVEHGGSEGEAARRRVRVLREMERLAAAANESLDDLRHKLLTYKAGDLWFPAGGIPKQEMDIPPVVSVLLIGLAGAGKSMLVDLMYYVLGRAGFVPLTSPADKDGRTLCLEEHNVLRSMRNGFCVFDSRGLDRDRMGDGLEEVAEWMEKGVRHRQPCRGTGLLDASAPAKRFVRRRVNCVIIVANLRELHRSLLSGDAGPLEATYDLVHHPPIKINSTENPILVLTHGDELSPEERMEARVKACEHLGVPETNGVYDIPCVNEYGAAVDEMDPTTAYAVAEVILRALVVADRSHRPKARIKDRLLLVLSWAMCALSAWFAFLSRCCAKLGRANREAKLRVQ</sequence>
<keyword evidence="3" id="KW-1185">Reference proteome</keyword>
<protein>
    <recommendedName>
        <fullName evidence="4">G domain-containing protein</fullName>
    </recommendedName>
</protein>
<evidence type="ECO:0000256" key="1">
    <source>
        <dbReference type="SAM" id="Phobius"/>
    </source>
</evidence>
<feature type="transmembrane region" description="Helical" evidence="1">
    <location>
        <begin position="329"/>
        <end position="347"/>
    </location>
</feature>
<dbReference type="EMBL" id="PYDT01000004">
    <property type="protein sequence ID" value="THU64657.1"/>
    <property type="molecule type" value="Genomic_DNA"/>
</dbReference>
<gene>
    <name evidence="2" type="ORF">C4D60_Mb01t28770</name>
</gene>
<keyword evidence="1" id="KW-0472">Membrane</keyword>
<evidence type="ECO:0000313" key="3">
    <source>
        <dbReference type="Proteomes" id="UP000317650"/>
    </source>
</evidence>
<name>A0A4S8JRG8_MUSBA</name>
<reference evidence="2 3" key="1">
    <citation type="journal article" date="2019" name="Nat. Plants">
        <title>Genome sequencing of Musa balbisiana reveals subgenome evolution and function divergence in polyploid bananas.</title>
        <authorList>
            <person name="Yao X."/>
        </authorList>
    </citation>
    <scope>NUCLEOTIDE SEQUENCE [LARGE SCALE GENOMIC DNA]</scope>
    <source>
        <strain evidence="3">cv. DH-PKW</strain>
        <tissue evidence="2">Leaves</tissue>
    </source>
</reference>
<dbReference type="SUPFAM" id="SSF52540">
    <property type="entry name" value="P-loop containing nucleoside triphosphate hydrolases"/>
    <property type="match status" value="1"/>
</dbReference>
<dbReference type="Proteomes" id="UP000317650">
    <property type="component" value="Chromosome 1"/>
</dbReference>
<keyword evidence="1" id="KW-1133">Transmembrane helix</keyword>
<dbReference type="PANTHER" id="PTHR14241">
    <property type="entry name" value="INTERFERON-INDUCED PROTEIN 44"/>
    <property type="match status" value="1"/>
</dbReference>